<proteinExistence type="predicted"/>
<dbReference type="EMBL" id="KV749579">
    <property type="protein sequence ID" value="OCL08835.1"/>
    <property type="molecule type" value="Genomic_DNA"/>
</dbReference>
<reference evidence="2 3" key="1">
    <citation type="journal article" date="2016" name="Nat. Commun.">
        <title>Ectomycorrhizal ecology is imprinted in the genome of the dominant symbiotic fungus Cenococcum geophilum.</title>
        <authorList>
            <consortium name="DOE Joint Genome Institute"/>
            <person name="Peter M."/>
            <person name="Kohler A."/>
            <person name="Ohm R.A."/>
            <person name="Kuo A."/>
            <person name="Krutzmann J."/>
            <person name="Morin E."/>
            <person name="Arend M."/>
            <person name="Barry K.W."/>
            <person name="Binder M."/>
            <person name="Choi C."/>
            <person name="Clum A."/>
            <person name="Copeland A."/>
            <person name="Grisel N."/>
            <person name="Haridas S."/>
            <person name="Kipfer T."/>
            <person name="LaButti K."/>
            <person name="Lindquist E."/>
            <person name="Lipzen A."/>
            <person name="Maire R."/>
            <person name="Meier B."/>
            <person name="Mihaltcheva S."/>
            <person name="Molinier V."/>
            <person name="Murat C."/>
            <person name="Poggeler S."/>
            <person name="Quandt C.A."/>
            <person name="Sperisen C."/>
            <person name="Tritt A."/>
            <person name="Tisserant E."/>
            <person name="Crous P.W."/>
            <person name="Henrissat B."/>
            <person name="Nehls U."/>
            <person name="Egli S."/>
            <person name="Spatafora J.W."/>
            <person name="Grigoriev I.V."/>
            <person name="Martin F.M."/>
        </authorList>
    </citation>
    <scope>NUCLEOTIDE SEQUENCE [LARGE SCALE GENOMIC DNA]</scope>
    <source>
        <strain evidence="2 3">CBS 207.34</strain>
    </source>
</reference>
<keyword evidence="1" id="KW-1133">Transmembrane helix</keyword>
<evidence type="ECO:0000313" key="3">
    <source>
        <dbReference type="Proteomes" id="UP000250140"/>
    </source>
</evidence>
<keyword evidence="3" id="KW-1185">Reference proteome</keyword>
<dbReference type="AlphaFoldDB" id="A0A8E2F208"/>
<evidence type="ECO:0000313" key="2">
    <source>
        <dbReference type="EMBL" id="OCL08835.1"/>
    </source>
</evidence>
<name>A0A8E2F208_9PEZI</name>
<keyword evidence="1" id="KW-0812">Transmembrane</keyword>
<dbReference type="OrthoDB" id="3540210at2759"/>
<organism evidence="2 3">
    <name type="scientific">Glonium stellatum</name>
    <dbReference type="NCBI Taxonomy" id="574774"/>
    <lineage>
        <taxon>Eukaryota</taxon>
        <taxon>Fungi</taxon>
        <taxon>Dikarya</taxon>
        <taxon>Ascomycota</taxon>
        <taxon>Pezizomycotina</taxon>
        <taxon>Dothideomycetes</taxon>
        <taxon>Pleosporomycetidae</taxon>
        <taxon>Gloniales</taxon>
        <taxon>Gloniaceae</taxon>
        <taxon>Glonium</taxon>
    </lineage>
</organism>
<gene>
    <name evidence="2" type="ORF">AOQ84DRAFT_292365</name>
</gene>
<evidence type="ECO:0000256" key="1">
    <source>
        <dbReference type="SAM" id="Phobius"/>
    </source>
</evidence>
<dbReference type="Proteomes" id="UP000250140">
    <property type="component" value="Unassembled WGS sequence"/>
</dbReference>
<protein>
    <submittedName>
        <fullName evidence="2">Uncharacterized protein</fullName>
    </submittedName>
</protein>
<keyword evidence="1" id="KW-0472">Membrane</keyword>
<feature type="transmembrane region" description="Helical" evidence="1">
    <location>
        <begin position="109"/>
        <end position="134"/>
    </location>
</feature>
<accession>A0A8E2F208</accession>
<sequence length="648" mass="70612">MSSTSVYTGFWVDHSRGAVFGATLTVPIQYGSFIITSLTVLISMSAASAWQITAYVLHQARVKKYESDGLDLQLQVLLQNSDSPASTIFNALKFDRAWRNLTSRVHARVLAIVVSAFAVWVTFLLAGIFVAAVASSSNQEVTVLAQPGACGMLEFNNATLAGFNSVESKFLNDTISARAYARDWYSGSSGNIPARSIFPVVRLPYKTNTAAPCPFNGRCLMGENSALSLDTSLLDSHYMLGINAPAQDRISWRNVVTCSPVNVSDFVLIQTSPTTNRTYENIYIGPFGFDNMTFSYNIMPGLVDGVGYQLSVVYSEAGLGGTWTPIPEFNRTDADISAFFLAQNDIVYSQPILDPMFLANGTYTETRSAGKLLYKPNNLVNVLACANQQQICGAYNSSCTSLSSLMDIVSELAQIGLNKAQLAAAGRMTDAAEYSNIYHSIFNLDSGALLASELIFYGVSPGLPSNQWQIEVENWFRTSLAKAQASVVSFVNQPTAYAPYITVDRVSAWPSSQSDKQANLNQCSNQRIQNLGTTQNFSFFGVMLVVTTSVLLITLGIALEPAVSRYREWRRSWAHKGEHARQADDMIQLLRMALENSGQGPWRKGAWDVPVSKRGAVFNLPASEDTELARHAISSKSGIADSESLGST</sequence>
<feature type="transmembrane region" description="Helical" evidence="1">
    <location>
        <begin position="537"/>
        <end position="559"/>
    </location>
</feature>